<dbReference type="SUPFAM" id="SSF46565">
    <property type="entry name" value="Chaperone J-domain"/>
    <property type="match status" value="1"/>
</dbReference>
<dbReference type="EMBL" id="MN740276">
    <property type="protein sequence ID" value="QHT97427.1"/>
    <property type="molecule type" value="Genomic_DNA"/>
</dbReference>
<protein>
    <recommendedName>
        <fullName evidence="1">J domain-containing protein</fullName>
    </recommendedName>
</protein>
<dbReference type="CDD" id="cd06257">
    <property type="entry name" value="DnaJ"/>
    <property type="match status" value="1"/>
</dbReference>
<dbReference type="Gene3D" id="1.10.287.110">
    <property type="entry name" value="DnaJ domain"/>
    <property type="match status" value="1"/>
</dbReference>
<sequence>MGNAESNVNISKEEYDKYNLYKEQQNYLKTLNQQQNINAEKINNNAEKYIDNEYRENTNVFLDQSYKHHNDINNINNNNTNYNNTNYNNINSNHYNKNNIKQSNGNNQSNIEKSYNVDMTKIDPFNLLQTHNNINIQNLKQKYKKLALIHHPDKGGNRNKFILLIDTIKEIDKLIEYKNNNKSHIDLKNNYKGQSDNRDTRINVNLKDFGKNFKLEKFNQVFDTTKSDNPNNRGYGDIMVPSSKTRDDIDVENSIGKYNKDKFNHNFNQYKNKHSNEVTKYKVPQANKLSSLSYTELGETSDDLSHSVNKTIYNDYKRAYENTVLINPNNINIKRYKDVNELEKDRDNIQITREQQLAIENEKKEQEKKEWRRMQQLKAMDNNIIEQFNRQNRLLLD</sequence>
<evidence type="ECO:0000313" key="2">
    <source>
        <dbReference type="EMBL" id="QHT97427.1"/>
    </source>
</evidence>
<feature type="domain" description="J" evidence="1">
    <location>
        <begin position="123"/>
        <end position="189"/>
    </location>
</feature>
<dbReference type="InterPro" id="IPR036869">
    <property type="entry name" value="J_dom_sf"/>
</dbReference>
<evidence type="ECO:0000259" key="1">
    <source>
        <dbReference type="PROSITE" id="PS50076"/>
    </source>
</evidence>
<dbReference type="InterPro" id="IPR001623">
    <property type="entry name" value="DnaJ_domain"/>
</dbReference>
<accession>A0A6C0J0E4</accession>
<proteinExistence type="predicted"/>
<name>A0A6C0J0E4_9ZZZZ</name>
<organism evidence="2">
    <name type="scientific">viral metagenome</name>
    <dbReference type="NCBI Taxonomy" id="1070528"/>
    <lineage>
        <taxon>unclassified sequences</taxon>
        <taxon>metagenomes</taxon>
        <taxon>organismal metagenomes</taxon>
    </lineage>
</organism>
<reference evidence="2" key="1">
    <citation type="journal article" date="2020" name="Nature">
        <title>Giant virus diversity and host interactions through global metagenomics.</title>
        <authorList>
            <person name="Schulz F."/>
            <person name="Roux S."/>
            <person name="Paez-Espino D."/>
            <person name="Jungbluth S."/>
            <person name="Walsh D.A."/>
            <person name="Denef V.J."/>
            <person name="McMahon K.D."/>
            <person name="Konstantinidis K.T."/>
            <person name="Eloe-Fadrosh E.A."/>
            <person name="Kyrpides N.C."/>
            <person name="Woyke T."/>
        </authorList>
    </citation>
    <scope>NUCLEOTIDE SEQUENCE</scope>
    <source>
        <strain evidence="2">GVMAG-M-3300025138-11</strain>
    </source>
</reference>
<dbReference type="AlphaFoldDB" id="A0A6C0J0E4"/>
<dbReference type="PROSITE" id="PS50076">
    <property type="entry name" value="DNAJ_2"/>
    <property type="match status" value="1"/>
</dbReference>